<dbReference type="InterPro" id="IPR001005">
    <property type="entry name" value="SANT/Myb"/>
</dbReference>
<protein>
    <recommendedName>
        <fullName evidence="4">Myb-like domain-containing protein</fullName>
    </recommendedName>
</protein>
<feature type="compositionally biased region" description="Basic and acidic residues" evidence="1">
    <location>
        <begin position="557"/>
        <end position="569"/>
    </location>
</feature>
<evidence type="ECO:0000313" key="3">
    <source>
        <dbReference type="Proteomes" id="UP001324427"/>
    </source>
</evidence>
<feature type="compositionally biased region" description="Polar residues" evidence="1">
    <location>
        <begin position="55"/>
        <end position="64"/>
    </location>
</feature>
<dbReference type="AlphaFoldDB" id="A0AAV9JT26"/>
<feature type="compositionally biased region" description="Polar residues" evidence="1">
    <location>
        <begin position="448"/>
        <end position="457"/>
    </location>
</feature>
<feature type="compositionally biased region" description="Low complexity" evidence="1">
    <location>
        <begin position="595"/>
        <end position="605"/>
    </location>
</feature>
<comment type="caution">
    <text evidence="2">The sequence shown here is derived from an EMBL/GenBank/DDBJ whole genome shotgun (WGS) entry which is preliminary data.</text>
</comment>
<accession>A0AAV9JT26</accession>
<proteinExistence type="predicted"/>
<feature type="region of interest" description="Disordered" evidence="1">
    <location>
        <begin position="438"/>
        <end position="457"/>
    </location>
</feature>
<name>A0AAV9JT26_9PEZI</name>
<dbReference type="Proteomes" id="UP001324427">
    <property type="component" value="Unassembled WGS sequence"/>
</dbReference>
<organism evidence="2 3">
    <name type="scientific">Oleoguttula mirabilis</name>
    <dbReference type="NCBI Taxonomy" id="1507867"/>
    <lineage>
        <taxon>Eukaryota</taxon>
        <taxon>Fungi</taxon>
        <taxon>Dikarya</taxon>
        <taxon>Ascomycota</taxon>
        <taxon>Pezizomycotina</taxon>
        <taxon>Dothideomycetes</taxon>
        <taxon>Dothideomycetidae</taxon>
        <taxon>Mycosphaerellales</taxon>
        <taxon>Teratosphaeriaceae</taxon>
        <taxon>Oleoguttula</taxon>
    </lineage>
</organism>
<feature type="region of interest" description="Disordered" evidence="1">
    <location>
        <begin position="505"/>
        <end position="636"/>
    </location>
</feature>
<evidence type="ECO:0000256" key="1">
    <source>
        <dbReference type="SAM" id="MobiDB-lite"/>
    </source>
</evidence>
<keyword evidence="3" id="KW-1185">Reference proteome</keyword>
<feature type="region of interest" description="Disordered" evidence="1">
    <location>
        <begin position="41"/>
        <end position="64"/>
    </location>
</feature>
<evidence type="ECO:0000313" key="2">
    <source>
        <dbReference type="EMBL" id="KAK4547692.1"/>
    </source>
</evidence>
<dbReference type="CDD" id="cd00167">
    <property type="entry name" value="SANT"/>
    <property type="match status" value="1"/>
</dbReference>
<evidence type="ECO:0008006" key="4">
    <source>
        <dbReference type="Google" id="ProtNLM"/>
    </source>
</evidence>
<dbReference type="EMBL" id="JAVFHQ010000010">
    <property type="protein sequence ID" value="KAK4547692.1"/>
    <property type="molecule type" value="Genomic_DNA"/>
</dbReference>
<gene>
    <name evidence="2" type="ORF">LTR36_000649</name>
</gene>
<sequence>MFTRSWLISLPDLATVDEQSALDEERIQAANVAAEQDAAADANDDFAARRESAHSGISGTTAKTSFSQEEIAELDPDVMVDVLPNLASAAEQLAKLLVPAEMKSRPVIWKEIRIDGSRHSKLFNNRVASLMVHKDSFGSQEYIQPSVVLRALLGVQTMEEVPAAPWRPDNIIYQVNLAQMLRTTLVFIQDPTELDTEGYNALSTLLTQFATAIAGPLFDVEAVRTCLALQAQLSVCRLHIFQAHPNYVPTAIVDETFFTREDDGRLVYVLQDALGMGSLGDADLAAWHDTIEQLVDGLKSPFQTGDPNLPAALGALRATYPWHQFVEQAVQYYEARKARLDQEIAAAGGLTAIVGSLTEEVERRDIARRAEVKRQSFTYPGSTPNKAFGSKAISNLKARQQRLSGLAPQPQTAPVAQMMDPRLTQDQEAAPAQDDWVQPAEDDYDGQPTAQQRAQSTLQHLSGFQDLQRQNAKKGKARSFIERQDTAHRVTFDESQQSQPYLQQGADYQPEGVPGRSSATGPYHVSPARSSNKRAYAHGDDDLQDFEPTQDEGFQTDLRDTAAADERRRAAQTARPQRPRAHPAGSVGTVDYEYPGSTSASARPSPSKRPRKNPGSTIPPPIQPLDPDDGPLPDDQSYQRAKVLAKHGRVVASQNRPPQVRMPWLNEEENALINLIVEHGGDGISYAALKKHDDHEGPVLARRSAEDMRFKARNMKLTFLMGQVRLPENWEHVVLDKKAMDKLAARGINYYQDRIRGGVLDVDDEAPGA</sequence>
<reference evidence="2 3" key="1">
    <citation type="submission" date="2021-11" db="EMBL/GenBank/DDBJ databases">
        <title>Black yeast isolated from Biological Soil Crust.</title>
        <authorList>
            <person name="Kurbessoian T."/>
        </authorList>
    </citation>
    <scope>NUCLEOTIDE SEQUENCE [LARGE SCALE GENOMIC DNA]</scope>
    <source>
        <strain evidence="2 3">CCFEE 5522</strain>
    </source>
</reference>